<evidence type="ECO:0000256" key="1">
    <source>
        <dbReference type="ARBA" id="ARBA00004141"/>
    </source>
</evidence>
<dbReference type="GO" id="GO:0005886">
    <property type="term" value="C:plasma membrane"/>
    <property type="evidence" value="ECO:0007669"/>
    <property type="project" value="TreeGrafter"/>
</dbReference>
<proteinExistence type="inferred from homology"/>
<evidence type="ECO:0000256" key="2">
    <source>
        <dbReference type="ARBA" id="ARBA00008873"/>
    </source>
</evidence>
<keyword evidence="3" id="KW-0813">Transport</keyword>
<evidence type="ECO:0000313" key="11">
    <source>
        <dbReference type="EMBL" id="HEF64032.1"/>
    </source>
</evidence>
<dbReference type="Pfam" id="PF16916">
    <property type="entry name" value="ZT_dimer"/>
    <property type="match status" value="1"/>
</dbReference>
<evidence type="ECO:0000259" key="9">
    <source>
        <dbReference type="Pfam" id="PF01545"/>
    </source>
</evidence>
<feature type="domain" description="Cation efflux protein cytoplasmic" evidence="10">
    <location>
        <begin position="224"/>
        <end position="292"/>
    </location>
</feature>
<keyword evidence="6" id="KW-1133">Transmembrane helix</keyword>
<dbReference type="InterPro" id="IPR002524">
    <property type="entry name" value="Cation_efflux"/>
</dbReference>
<evidence type="ECO:0000256" key="3">
    <source>
        <dbReference type="ARBA" id="ARBA00022448"/>
    </source>
</evidence>
<dbReference type="InterPro" id="IPR058533">
    <property type="entry name" value="Cation_efflux_TM"/>
</dbReference>
<evidence type="ECO:0000256" key="8">
    <source>
        <dbReference type="ARBA" id="ARBA00023136"/>
    </source>
</evidence>
<name>A0A7C1G0I6_THERO</name>
<dbReference type="EMBL" id="DSJL01000001">
    <property type="protein sequence ID" value="HEF64032.1"/>
    <property type="molecule type" value="Genomic_DNA"/>
</dbReference>
<dbReference type="Pfam" id="PF01545">
    <property type="entry name" value="Cation_efflux"/>
    <property type="match status" value="1"/>
</dbReference>
<comment type="subcellular location">
    <subcellularLocation>
        <location evidence="1">Membrane</location>
        <topology evidence="1">Multi-pass membrane protein</topology>
    </subcellularLocation>
</comment>
<dbReference type="PANTHER" id="PTHR11562">
    <property type="entry name" value="CATION EFFLUX PROTEIN/ ZINC TRANSPORTER"/>
    <property type="match status" value="1"/>
</dbReference>
<dbReference type="GO" id="GO:0005385">
    <property type="term" value="F:zinc ion transmembrane transporter activity"/>
    <property type="evidence" value="ECO:0007669"/>
    <property type="project" value="TreeGrafter"/>
</dbReference>
<evidence type="ECO:0000259" key="10">
    <source>
        <dbReference type="Pfam" id="PF16916"/>
    </source>
</evidence>
<keyword evidence="4" id="KW-0812">Transmembrane</keyword>
<evidence type="ECO:0000256" key="4">
    <source>
        <dbReference type="ARBA" id="ARBA00022692"/>
    </source>
</evidence>
<protein>
    <submittedName>
        <fullName evidence="11">Cation transporter</fullName>
    </submittedName>
</protein>
<comment type="similarity">
    <text evidence="2">Belongs to the cation diffusion facilitator (CDF) transporter (TC 2.A.4) family. SLC30A subfamily.</text>
</comment>
<dbReference type="InterPro" id="IPR050681">
    <property type="entry name" value="CDF/SLC30A"/>
</dbReference>
<dbReference type="InterPro" id="IPR036837">
    <property type="entry name" value="Cation_efflux_CTD_sf"/>
</dbReference>
<dbReference type="SUPFAM" id="SSF160240">
    <property type="entry name" value="Cation efflux protein cytoplasmic domain-like"/>
    <property type="match status" value="1"/>
</dbReference>
<evidence type="ECO:0000256" key="5">
    <source>
        <dbReference type="ARBA" id="ARBA00022906"/>
    </source>
</evidence>
<gene>
    <name evidence="11" type="ORF">ENP47_00240</name>
</gene>
<keyword evidence="5" id="KW-0864">Zinc transport</keyword>
<dbReference type="AlphaFoldDB" id="A0A7C1G0I6"/>
<feature type="domain" description="Cation efflux protein transmembrane" evidence="9">
    <location>
        <begin position="23"/>
        <end position="214"/>
    </location>
</feature>
<dbReference type="PANTHER" id="PTHR11562:SF17">
    <property type="entry name" value="RE54080P-RELATED"/>
    <property type="match status" value="1"/>
</dbReference>
<dbReference type="InterPro" id="IPR027470">
    <property type="entry name" value="Cation_efflux_CTD"/>
</dbReference>
<keyword evidence="7" id="KW-0406">Ion transport</keyword>
<accession>A0A7C1G0I6</accession>
<evidence type="ECO:0000256" key="6">
    <source>
        <dbReference type="ARBA" id="ARBA00022989"/>
    </source>
</evidence>
<reference evidence="11" key="1">
    <citation type="journal article" date="2020" name="mSystems">
        <title>Genome- and Community-Level Interaction Insights into Carbon Utilization and Element Cycling Functions of Hydrothermarchaeota in Hydrothermal Sediment.</title>
        <authorList>
            <person name="Zhou Z."/>
            <person name="Liu Y."/>
            <person name="Xu W."/>
            <person name="Pan J."/>
            <person name="Luo Z.H."/>
            <person name="Li M."/>
        </authorList>
    </citation>
    <scope>NUCLEOTIDE SEQUENCE [LARGE SCALE GENOMIC DNA]</scope>
    <source>
        <strain evidence="11">SpSt-222</strain>
    </source>
</reference>
<dbReference type="Gene3D" id="1.20.1510.10">
    <property type="entry name" value="Cation efflux protein transmembrane domain"/>
    <property type="match status" value="1"/>
</dbReference>
<dbReference type="NCBIfam" id="TIGR01297">
    <property type="entry name" value="CDF"/>
    <property type="match status" value="1"/>
</dbReference>
<keyword evidence="8" id="KW-0472">Membrane</keyword>
<dbReference type="SUPFAM" id="SSF161111">
    <property type="entry name" value="Cation efflux protein transmembrane domain-like"/>
    <property type="match status" value="1"/>
</dbReference>
<keyword evidence="5" id="KW-0862">Zinc</keyword>
<sequence length="328" mass="35385">MHAHQHHTPIRLRGEQKQRTLTWALAITLAFMLAEAIGGWIAGSLALLADAAHMATDAAALALALFASWLARRPATPARSYGFYRAEVLAALSNAAFLVLICIGIFWEAAQRLLAPRPIDAPLMLAIAVAGLGANGAAAWLLTRSELHRHDVNLRSAFLHVVGDLLGSVAAIVAGLIILLTNWTPIDPILSAGIGLLVLRSAWRVLWDSVEVLLEATPAHIVPEDVRSAMLEVSGVRGVHDLHIWTVTSGFVALSGHVEVDETRPWPAVLLDLARVLRDRFGILHVTLQPEQPAALPEAFRGCSLESPEGLRSCLLPLDEVTTAPHRH</sequence>
<comment type="caution">
    <text evidence="11">The sequence shown here is derived from an EMBL/GenBank/DDBJ whole genome shotgun (WGS) entry which is preliminary data.</text>
</comment>
<evidence type="ECO:0000256" key="7">
    <source>
        <dbReference type="ARBA" id="ARBA00023065"/>
    </source>
</evidence>
<dbReference type="InterPro" id="IPR027469">
    <property type="entry name" value="Cation_efflux_TMD_sf"/>
</dbReference>
<organism evidence="11">
    <name type="scientific">Thermomicrobium roseum</name>
    <dbReference type="NCBI Taxonomy" id="500"/>
    <lineage>
        <taxon>Bacteria</taxon>
        <taxon>Pseudomonadati</taxon>
        <taxon>Thermomicrobiota</taxon>
        <taxon>Thermomicrobia</taxon>
        <taxon>Thermomicrobiales</taxon>
        <taxon>Thermomicrobiaceae</taxon>
        <taxon>Thermomicrobium</taxon>
    </lineage>
</organism>